<organism evidence="2">
    <name type="scientific">Gaeumannomyces tritici (strain R3-111a-1)</name>
    <name type="common">Wheat and barley take-all root rot fungus</name>
    <name type="synonym">Gaeumannomyces graminis var. tritici</name>
    <dbReference type="NCBI Taxonomy" id="644352"/>
    <lineage>
        <taxon>Eukaryota</taxon>
        <taxon>Fungi</taxon>
        <taxon>Dikarya</taxon>
        <taxon>Ascomycota</taxon>
        <taxon>Pezizomycotina</taxon>
        <taxon>Sordariomycetes</taxon>
        <taxon>Sordariomycetidae</taxon>
        <taxon>Magnaporthales</taxon>
        <taxon>Magnaporthaceae</taxon>
        <taxon>Gaeumannomyces</taxon>
    </lineage>
</organism>
<name>J3P5Z9_GAET3</name>
<proteinExistence type="predicted"/>
<dbReference type="GeneID" id="20349397"/>
<reference evidence="3" key="5">
    <citation type="submission" date="2018-04" db="UniProtKB">
        <authorList>
            <consortium name="EnsemblFungi"/>
        </authorList>
    </citation>
    <scope>IDENTIFICATION</scope>
    <source>
        <strain evidence="3">R3-111a-1</strain>
    </source>
</reference>
<dbReference type="OrthoDB" id="3029913at2759"/>
<protein>
    <submittedName>
        <fullName evidence="2 3">Uncharacterized protein</fullName>
    </submittedName>
</protein>
<evidence type="ECO:0000313" key="3">
    <source>
        <dbReference type="EnsemblFungi" id="EJT75101"/>
    </source>
</evidence>
<dbReference type="EnsemblFungi" id="EJT75101">
    <property type="protein sequence ID" value="EJT75101"/>
    <property type="gene ID" value="GGTG_08939"/>
</dbReference>
<keyword evidence="4" id="KW-1185">Reference proteome</keyword>
<reference evidence="3" key="4">
    <citation type="journal article" date="2015" name="G3 (Bethesda)">
        <title>Genome sequences of three phytopathogenic species of the Magnaporthaceae family of fungi.</title>
        <authorList>
            <person name="Okagaki L.H."/>
            <person name="Nunes C.C."/>
            <person name="Sailsbery J."/>
            <person name="Clay B."/>
            <person name="Brown D."/>
            <person name="John T."/>
            <person name="Oh Y."/>
            <person name="Young N."/>
            <person name="Fitzgerald M."/>
            <person name="Haas B.J."/>
            <person name="Zeng Q."/>
            <person name="Young S."/>
            <person name="Adiconis X."/>
            <person name="Fan L."/>
            <person name="Levin J.Z."/>
            <person name="Mitchell T.K."/>
            <person name="Okubara P.A."/>
            <person name="Farman M.L."/>
            <person name="Kohn L.M."/>
            <person name="Birren B."/>
            <person name="Ma L.-J."/>
            <person name="Dean R.A."/>
        </authorList>
    </citation>
    <scope>NUCLEOTIDE SEQUENCE</scope>
    <source>
        <strain evidence="3">R3-111a-1</strain>
    </source>
</reference>
<evidence type="ECO:0000313" key="4">
    <source>
        <dbReference type="Proteomes" id="UP000006039"/>
    </source>
</evidence>
<sequence length="1202" mass="131391">MPIFSGGKSTAINSPRHLTLRHARKVAEAQRRELNLPGPAEAGALQVMSLPSSKAMAFAVATGEDEDPLDSVELKPGEEKLNSFWAPGLIAGRAHHIKVRQEIDAKNATGDKSSEKLRLTAEQEFFVDAPQFSLPDGSVHSVHPPPGYADDARVLPHVVLTDPHLPWERDGSPLTEGENDPDPRNRVPWLVLVSFQQDELLLPPEDLEGMFKATSAGVIKPVKQTPTMTVSTSIADLWALGSNDVTSPVTSDLGPASMKDSRGDFVFLKPDLFQALFSKFEGGKRIDSASPDTTVYRFMSHVRKINGSGMALAGVEDTAIFSIVVGSRAGPLDIKTPTVVSTHLLSIEGVENMKLPVASKYVALCSLHSWNYTVQPPGMLNVHEGFVDLGRKLDVLGPPQRILDKVRSATDAASVRAAARLADGYSMVRYRMQTGEITAALFRGPFTPTVVPPLAHLDKCSNSGIDLQILDKEVGLVDISYSVAWQVGRTLALGDEGFTAALGRLRTMIQEPAMREAKRDIVNSAGANVLSRAELLTDLAGMVDNLSAVQLGGDGDGTIFEPGGPRKRWFRHRLTRREIPNLSYTSAAVKERYPDTALAAATALAASTDGTIFNETNIPVSTDWMLVLSWLVDRMYLAGVPAHYLISDPSHLEPESLRFFYIDPNWVDALLDGALSLGNHLGFDQDRVAIKKALNMYIQSTETSPTSPQIPTYGFYLRSDLVTMFPDLRVTTLPPRPLLLDGPPDRAPLLRHEIVADGVMMGLFDRLPGSPEFTSLVFTQPPHQQRFAAGFLVEEAKLGVEVKRQYTVDQPTRETDENRHDTLKTIYYTPDSADSPFVWGSEPGETDLRLLQPEKYAQLQIATLQSMPTQPNKPDGTPGDPYFSEDKPTSALLAMQLNDPNYNLTVNFETPEARVALMALSGPDDAPRTLLRLEPPTVERIGEEDNASDDESSPWDGSDDETVYERHEAYQAPKHLLASNAPHVGLLPSVKLAEDDRVKGPIPVLAAMAMAPASVSATGAASRASAPASSPVFDTVINSRGTNTVVLLRTPNLAQDLVFSIRVASDRASQWRLRELSLRIELGAPAATKQDRVYLMERYDGPGPAMLSNLRFNVLASNPTIKGTRYLQLRLLPRSSKGWIDMSTVTDMSFLLSLAKVSSLPERTRQLMVKSWADYITEQGIITTVDNVDTLVTVVDSRFSTV</sequence>
<feature type="region of interest" description="Disordered" evidence="1">
    <location>
        <begin position="927"/>
        <end position="960"/>
    </location>
</feature>
<dbReference type="eggNOG" id="ENOG502RE9P">
    <property type="taxonomic scope" value="Eukaryota"/>
</dbReference>
<evidence type="ECO:0000256" key="1">
    <source>
        <dbReference type="SAM" id="MobiDB-lite"/>
    </source>
</evidence>
<dbReference type="STRING" id="644352.J3P5Z9"/>
<reference evidence="2" key="3">
    <citation type="submission" date="2010-09" db="EMBL/GenBank/DDBJ databases">
        <title>Annotation of Gaeumannomyces graminis var. tritici R3-111a-1.</title>
        <authorList>
            <consortium name="The Broad Institute Genome Sequencing Platform"/>
            <person name="Ma L.-J."/>
            <person name="Dead R."/>
            <person name="Young S.K."/>
            <person name="Zeng Q."/>
            <person name="Gargeya S."/>
            <person name="Fitzgerald M."/>
            <person name="Haas B."/>
            <person name="Abouelleil A."/>
            <person name="Alvarado L."/>
            <person name="Arachchi H.M."/>
            <person name="Berlin A."/>
            <person name="Brown A."/>
            <person name="Chapman S.B."/>
            <person name="Chen Z."/>
            <person name="Dunbar C."/>
            <person name="Freedman E."/>
            <person name="Gearin G."/>
            <person name="Gellesch M."/>
            <person name="Goldberg J."/>
            <person name="Griggs A."/>
            <person name="Gujja S."/>
            <person name="Heiman D."/>
            <person name="Howarth C."/>
            <person name="Larson L."/>
            <person name="Lui A."/>
            <person name="MacDonald P.J.P."/>
            <person name="Mehta T."/>
            <person name="Montmayeur A."/>
            <person name="Murphy C."/>
            <person name="Neiman D."/>
            <person name="Pearson M."/>
            <person name="Priest M."/>
            <person name="Roberts A."/>
            <person name="Saif S."/>
            <person name="Shea T."/>
            <person name="Shenoy N."/>
            <person name="Sisk P."/>
            <person name="Stolte C."/>
            <person name="Sykes S."/>
            <person name="Yandava C."/>
            <person name="Wortman J."/>
            <person name="Nusbaum C."/>
            <person name="Birren B."/>
        </authorList>
    </citation>
    <scope>NUCLEOTIDE SEQUENCE</scope>
    <source>
        <strain evidence="2">R3-111a-1</strain>
    </source>
</reference>
<reference evidence="2" key="2">
    <citation type="submission" date="2010-07" db="EMBL/GenBank/DDBJ databases">
        <authorList>
            <consortium name="The Broad Institute Genome Sequencing Platform"/>
            <consortium name="Broad Institute Genome Sequencing Center for Infectious Disease"/>
            <person name="Ma L.-J."/>
            <person name="Dead R."/>
            <person name="Young S."/>
            <person name="Zeng Q."/>
            <person name="Koehrsen M."/>
            <person name="Alvarado L."/>
            <person name="Berlin A."/>
            <person name="Chapman S.B."/>
            <person name="Chen Z."/>
            <person name="Freedman E."/>
            <person name="Gellesch M."/>
            <person name="Goldberg J."/>
            <person name="Griggs A."/>
            <person name="Gujja S."/>
            <person name="Heilman E.R."/>
            <person name="Heiman D."/>
            <person name="Hepburn T."/>
            <person name="Howarth C."/>
            <person name="Jen D."/>
            <person name="Larson L."/>
            <person name="Mehta T."/>
            <person name="Neiman D."/>
            <person name="Pearson M."/>
            <person name="Roberts A."/>
            <person name="Saif S."/>
            <person name="Shea T."/>
            <person name="Shenoy N."/>
            <person name="Sisk P."/>
            <person name="Stolte C."/>
            <person name="Sykes S."/>
            <person name="Walk T."/>
            <person name="White J."/>
            <person name="Yandava C."/>
            <person name="Haas B."/>
            <person name="Nusbaum C."/>
            <person name="Birren B."/>
        </authorList>
    </citation>
    <scope>NUCLEOTIDE SEQUENCE</scope>
    <source>
        <strain evidence="2">R3-111a-1</strain>
    </source>
</reference>
<reference evidence="4" key="1">
    <citation type="submission" date="2010-07" db="EMBL/GenBank/DDBJ databases">
        <title>The genome sequence of Gaeumannomyces graminis var. tritici strain R3-111a-1.</title>
        <authorList>
            <consortium name="The Broad Institute Genome Sequencing Platform"/>
            <person name="Ma L.-J."/>
            <person name="Dead R."/>
            <person name="Young S."/>
            <person name="Zeng Q."/>
            <person name="Koehrsen M."/>
            <person name="Alvarado L."/>
            <person name="Berlin A."/>
            <person name="Chapman S.B."/>
            <person name="Chen Z."/>
            <person name="Freedman E."/>
            <person name="Gellesch M."/>
            <person name="Goldberg J."/>
            <person name="Griggs A."/>
            <person name="Gujja S."/>
            <person name="Heilman E.R."/>
            <person name="Heiman D."/>
            <person name="Hepburn T."/>
            <person name="Howarth C."/>
            <person name="Jen D."/>
            <person name="Larson L."/>
            <person name="Mehta T."/>
            <person name="Neiman D."/>
            <person name="Pearson M."/>
            <person name="Roberts A."/>
            <person name="Saif S."/>
            <person name="Shea T."/>
            <person name="Shenoy N."/>
            <person name="Sisk P."/>
            <person name="Stolte C."/>
            <person name="Sykes S."/>
            <person name="Walk T."/>
            <person name="White J."/>
            <person name="Yandava C."/>
            <person name="Haas B."/>
            <person name="Nusbaum C."/>
            <person name="Birren B."/>
        </authorList>
    </citation>
    <scope>NUCLEOTIDE SEQUENCE [LARGE SCALE GENOMIC DNA]</scope>
    <source>
        <strain evidence="4">R3-111a-1</strain>
    </source>
</reference>
<dbReference type="HOGENOM" id="CLU_007898_1_0_1"/>
<dbReference type="RefSeq" id="XP_009225045.1">
    <property type="nucleotide sequence ID" value="XM_009226781.1"/>
</dbReference>
<feature type="region of interest" description="Disordered" evidence="1">
    <location>
        <begin position="865"/>
        <end position="886"/>
    </location>
</feature>
<dbReference type="AlphaFoldDB" id="J3P5Z9"/>
<feature type="compositionally biased region" description="Acidic residues" evidence="1">
    <location>
        <begin position="942"/>
        <end position="960"/>
    </location>
</feature>
<dbReference type="EMBL" id="GL385398">
    <property type="protein sequence ID" value="EJT75101.1"/>
    <property type="molecule type" value="Genomic_DNA"/>
</dbReference>
<evidence type="ECO:0000313" key="2">
    <source>
        <dbReference type="EMBL" id="EJT75101.1"/>
    </source>
</evidence>
<gene>
    <name evidence="3" type="primary">20349397</name>
    <name evidence="2" type="ORF">GGTG_08939</name>
</gene>
<dbReference type="Proteomes" id="UP000006039">
    <property type="component" value="Unassembled WGS sequence"/>
</dbReference>
<dbReference type="VEuPathDB" id="FungiDB:GGTG_08939"/>
<accession>J3P5Z9</accession>